<dbReference type="AlphaFoldDB" id="A0A8I0PC05"/>
<evidence type="ECO:0000313" key="3">
    <source>
        <dbReference type="Proteomes" id="UP000629287"/>
    </source>
</evidence>
<proteinExistence type="predicted"/>
<accession>A0A8I0PC05</accession>
<protein>
    <submittedName>
        <fullName evidence="2">Uncharacterized protein</fullName>
    </submittedName>
</protein>
<dbReference type="GeneID" id="86830351"/>
<dbReference type="Proteomes" id="UP000629287">
    <property type="component" value="Unassembled WGS sequence"/>
</dbReference>
<keyword evidence="3" id="KW-1185">Reference proteome</keyword>
<sequence>MHLLPRPLQRAVEQPRPEQRRHRRALYCNWHRGLADTCELIRDLADQGSGHGTGSLYACARCREQHGLTPAGGQS</sequence>
<reference evidence="2 3" key="1">
    <citation type="submission" date="2020-10" db="EMBL/GenBank/DDBJ databases">
        <title>Sequencing the genomes of 1000 actinobacteria strains.</title>
        <authorList>
            <person name="Klenk H.-P."/>
        </authorList>
    </citation>
    <scope>NUCLEOTIDE SEQUENCE [LARGE SCALE GENOMIC DNA]</scope>
    <source>
        <strain evidence="2 3">DSM 41803</strain>
    </source>
</reference>
<dbReference type="RefSeq" id="WP_078907600.1">
    <property type="nucleotide sequence ID" value="NZ_JADBGF010000001.1"/>
</dbReference>
<dbReference type="OrthoDB" id="4328863at2"/>
<name>A0A8I0PC05_9ACTN</name>
<gene>
    <name evidence="2" type="ORF">H4687_005799</name>
</gene>
<organism evidence="2 3">
    <name type="scientific">Streptomyces stelliscabiei</name>
    <dbReference type="NCBI Taxonomy" id="146820"/>
    <lineage>
        <taxon>Bacteria</taxon>
        <taxon>Bacillati</taxon>
        <taxon>Actinomycetota</taxon>
        <taxon>Actinomycetes</taxon>
        <taxon>Kitasatosporales</taxon>
        <taxon>Streptomycetaceae</taxon>
        <taxon>Streptomyces</taxon>
    </lineage>
</organism>
<comment type="caution">
    <text evidence="2">The sequence shown here is derived from an EMBL/GenBank/DDBJ whole genome shotgun (WGS) entry which is preliminary data.</text>
</comment>
<evidence type="ECO:0000313" key="2">
    <source>
        <dbReference type="EMBL" id="MBE1599670.1"/>
    </source>
</evidence>
<feature type="region of interest" description="Disordered" evidence="1">
    <location>
        <begin position="1"/>
        <end position="20"/>
    </location>
</feature>
<evidence type="ECO:0000256" key="1">
    <source>
        <dbReference type="SAM" id="MobiDB-lite"/>
    </source>
</evidence>
<dbReference type="EMBL" id="JADBGF010000001">
    <property type="protein sequence ID" value="MBE1599670.1"/>
    <property type="molecule type" value="Genomic_DNA"/>
</dbReference>